<dbReference type="Proteomes" id="UP000192293">
    <property type="component" value="Unassembled WGS sequence"/>
</dbReference>
<keyword evidence="2" id="KW-1185">Reference proteome</keyword>
<protein>
    <submittedName>
        <fullName evidence="1">Uncharacterized protein</fullName>
    </submittedName>
</protein>
<name>A0ABX3S6L4_MYCBC</name>
<accession>A0ABX3S6L4</accession>
<gene>
    <name evidence="1" type="ORF">BST19_24695</name>
</gene>
<dbReference type="EMBL" id="MVHL01000069">
    <property type="protein sequence ID" value="ORA42494.1"/>
    <property type="molecule type" value="Genomic_DNA"/>
</dbReference>
<comment type="caution">
    <text evidence="1">The sequence shown here is derived from an EMBL/GenBank/DDBJ whole genome shotgun (WGS) entry which is preliminary data.</text>
</comment>
<proteinExistence type="predicted"/>
<evidence type="ECO:0000313" key="2">
    <source>
        <dbReference type="Proteomes" id="UP000192293"/>
    </source>
</evidence>
<sequence>MHLHDGGRILGMQRDRSCMAGGDNFIALVQGGIGNFAMSFTIDLIEQRVQLVAQLYCLKYAVMEVIEDYPDILMIFPHYSMGRT</sequence>
<organism evidence="1 2">
    <name type="scientific">Mycobacterium bouchedurhonense</name>
    <dbReference type="NCBI Taxonomy" id="701041"/>
    <lineage>
        <taxon>Bacteria</taxon>
        <taxon>Bacillati</taxon>
        <taxon>Actinomycetota</taxon>
        <taxon>Actinomycetes</taxon>
        <taxon>Mycobacteriales</taxon>
        <taxon>Mycobacteriaceae</taxon>
        <taxon>Mycobacterium</taxon>
        <taxon>Mycobacterium avium complex (MAC)</taxon>
    </lineage>
</organism>
<reference evidence="1 2" key="1">
    <citation type="submission" date="2017-02" db="EMBL/GenBank/DDBJ databases">
        <title>The new phylogeny of genus Mycobacterium.</title>
        <authorList>
            <person name="Tortoli E."/>
            <person name="Trovato A."/>
            <person name="Cirillo D.M."/>
        </authorList>
    </citation>
    <scope>NUCLEOTIDE SEQUENCE [LARGE SCALE GENOMIC DNA]</scope>
    <source>
        <strain evidence="1 2">DSM 45439</strain>
    </source>
</reference>
<evidence type="ECO:0000313" key="1">
    <source>
        <dbReference type="EMBL" id="ORA42494.1"/>
    </source>
</evidence>